<comment type="caution">
    <text evidence="7">The sequence shown here is derived from an EMBL/GenBank/DDBJ whole genome shotgun (WGS) entry which is preliminary data.</text>
</comment>
<dbReference type="SUPFAM" id="SSF48371">
    <property type="entry name" value="ARM repeat"/>
    <property type="match status" value="3"/>
</dbReference>
<keyword evidence="3" id="KW-0677">Repeat</keyword>
<dbReference type="Pfam" id="PF13001">
    <property type="entry name" value="ECM29_N"/>
    <property type="match status" value="1"/>
</dbReference>
<dbReference type="GO" id="GO:0043248">
    <property type="term" value="P:proteasome assembly"/>
    <property type="evidence" value="ECO:0007669"/>
    <property type="project" value="InterPro"/>
</dbReference>
<dbReference type="OrthoDB" id="16066at2759"/>
<gene>
    <name evidence="7" type="primary">ECM29</name>
    <name evidence="7" type="ORF">IWW36_003543</name>
</gene>
<dbReference type="InterPro" id="IPR016024">
    <property type="entry name" value="ARM-type_fold"/>
</dbReference>
<evidence type="ECO:0000256" key="4">
    <source>
        <dbReference type="ARBA" id="ARBA00022942"/>
    </source>
</evidence>
<evidence type="ECO:0000256" key="3">
    <source>
        <dbReference type="ARBA" id="ARBA00022737"/>
    </source>
</evidence>
<dbReference type="GO" id="GO:0060090">
    <property type="term" value="F:molecular adaptor activity"/>
    <property type="evidence" value="ECO:0007669"/>
    <property type="project" value="InterPro"/>
</dbReference>
<dbReference type="GO" id="GO:0005737">
    <property type="term" value="C:cytoplasm"/>
    <property type="evidence" value="ECO:0007669"/>
    <property type="project" value="UniProtKB-SubCell"/>
</dbReference>
<comment type="subcellular location">
    <subcellularLocation>
        <location evidence="1">Cytoplasm</location>
    </subcellularLocation>
</comment>
<dbReference type="InterPro" id="IPR011989">
    <property type="entry name" value="ARM-like"/>
</dbReference>
<organism evidence="7 8">
    <name type="scientific">Coemansia brasiliensis</name>
    <dbReference type="NCBI Taxonomy" id="2650707"/>
    <lineage>
        <taxon>Eukaryota</taxon>
        <taxon>Fungi</taxon>
        <taxon>Fungi incertae sedis</taxon>
        <taxon>Zoopagomycota</taxon>
        <taxon>Kickxellomycotina</taxon>
        <taxon>Kickxellomycetes</taxon>
        <taxon>Kickxellales</taxon>
        <taxon>Kickxellaceae</taxon>
        <taxon>Coemansia</taxon>
    </lineage>
</organism>
<evidence type="ECO:0000256" key="1">
    <source>
        <dbReference type="ARBA" id="ARBA00004496"/>
    </source>
</evidence>
<dbReference type="InterPro" id="IPR055443">
    <property type="entry name" value="HEAT_ECM29"/>
</dbReference>
<dbReference type="PANTHER" id="PTHR23346">
    <property type="entry name" value="TRANSLATIONAL ACTIVATOR GCN1-RELATED"/>
    <property type="match status" value="1"/>
</dbReference>
<feature type="domain" description="Proteasome component Ecm29 N-terminal" evidence="5">
    <location>
        <begin position="10"/>
        <end position="509"/>
    </location>
</feature>
<reference evidence="7" key="1">
    <citation type="submission" date="2022-07" db="EMBL/GenBank/DDBJ databases">
        <title>Phylogenomic reconstructions and comparative analyses of Kickxellomycotina fungi.</title>
        <authorList>
            <person name="Reynolds N.K."/>
            <person name="Stajich J.E."/>
            <person name="Barry K."/>
            <person name="Grigoriev I.V."/>
            <person name="Crous P."/>
            <person name="Smith M.E."/>
        </authorList>
    </citation>
    <scope>NUCLEOTIDE SEQUENCE</scope>
    <source>
        <strain evidence="7">NRRL 1566</strain>
    </source>
</reference>
<evidence type="ECO:0000256" key="2">
    <source>
        <dbReference type="ARBA" id="ARBA00022490"/>
    </source>
</evidence>
<dbReference type="GO" id="GO:0036503">
    <property type="term" value="P:ERAD pathway"/>
    <property type="evidence" value="ECO:0007669"/>
    <property type="project" value="TreeGrafter"/>
</dbReference>
<dbReference type="Pfam" id="PF23731">
    <property type="entry name" value="ARM_ECM29_C"/>
    <property type="match status" value="1"/>
</dbReference>
<dbReference type="GO" id="GO:0000502">
    <property type="term" value="C:proteasome complex"/>
    <property type="evidence" value="ECO:0007669"/>
    <property type="project" value="UniProtKB-KW"/>
</dbReference>
<feature type="domain" description="Proteasome adapter and scaffold protein ECM29 HEAT-repeat" evidence="6">
    <location>
        <begin position="1345"/>
        <end position="1506"/>
    </location>
</feature>
<evidence type="ECO:0000259" key="6">
    <source>
        <dbReference type="Pfam" id="PF24492"/>
    </source>
</evidence>
<accession>A0A9W8I9Z7</accession>
<evidence type="ECO:0000259" key="5">
    <source>
        <dbReference type="Pfam" id="PF13001"/>
    </source>
</evidence>
<evidence type="ECO:0000313" key="7">
    <source>
        <dbReference type="EMBL" id="KAJ2848016.1"/>
    </source>
</evidence>
<keyword evidence="4 7" id="KW-0647">Proteasome</keyword>
<protein>
    <submittedName>
        <fullName evidence="7">Proteasome component M29</fullName>
    </submittedName>
</protein>
<sequence>MTDSADIELVENLRLRFALAQTDEQLQKLLTGLLVPLLDKLDIASAAVRSKIIALLGQINKKLKGRPDVTLPVEPLLESTFTKEASGFSQGFRLMYLSMAMHNSSESQLVTAIPLLLDGIHLRPNSQQPLLIASLLTAMLNVPELTEKQMQEFGFMKNSHRATALAHVARDLFLFNAVHPKEEGVQGPVSAGLSLERQSALNNNSKAPWTSDKTTLEKIKQRMVQIVGSGAAFPTEMPELIHEQRALALVCASCDPYFQQISDRGKDALNRMRPIDYESETLVSSIFAMFLGGRYADDAAGVRSPVNANIKLKLFSYLNKSIKATASFQQWIRVVSESLFGNGVTAKLRQQGMSFMLWAIDNAPLNQIDQASPLLLQLIQRTLAERTSTGNSAPLNEDQLRGSAYLAYGMLAKRVPSLALDNLNHLQALFDAFAGETANVRSSIQEGLLAMLSAYKDVQLSQHLQTLLPVLLQNQLQSPVYQARYCALRYAISVFPLADMEARWLCILGLADSKHEIQQLARSGLEIKPSVVLERNCRLPTLNDAVMFVHNKAQHIIAGSQTLVPETRADANITNPLVFCSALDFCRSLLLATGIRQQSDSLVIEMADLEFINKKEALSSELQRQSMRSALSSLDAQVNSSVSLSNLWLELVGTVLRDIRIDDATIVSKALMYLVEVLALGPQTLSLMFFNNKQLLLSRLDTHNYKVQLYAAQALSVVHYANLLVEVDMLDLDFWNEKLVQQLRELLSIATAPMMPKALDKQQGAIIALGYISHGLTAALLTKKSSDLGLAKLEQVMSDIHAALLQGLQAASDPAIHPTIASVWCTAASEVYRLDPSTTTQMDTAEQAMAAAVKLATSASTPKVYEEALSLMSDIAVGRADMAASMIEFLCSTAGSTSSKQLDKHFKSGEALARALGRFECTLVRADWVLPNEPAQVIGKQAVNANQAAVDQLFTKLTTEMAKSTKVQERQAAAIWTLTVVQSCPGLEALNPWLSKLHASLSMLLSDRSELTQEVASRALGLIYNMGDTSLKEDMVFSLISLFGGNTGNNRRAAADGGNADVQQALRRQIQSDEPLLEQESLGQTPDGHAVNTTYKSILSLASDMQNPSLVYQFMQLATHTAMWNSRCGAAYGMANIIEQARGAIQPYMKSMVPKLYRYTFDPSPQTQAAMKSIWSALLGPSSQRAALAEEESSTEEKPTSGAGVIERYWDAIIEECLESMGQREWKVRESGCNALASAVSGADPELVVPYLGRIWQMSFRALDDIKGSVREAGLKMCQSMASATVAWCTPSTTESKSHDRQAQAIIASVVPFLVDKGVGSDAEDVRNFSMSLLLKLCRTSGRYLSSFAPVIIERLIESLSDMEPQTANYLTFHAEGHGISQEQLESVRLSAVKSSPIMQGVEMVLEYLTPKSMGDLVPKLQNIIRHGLGLPARAGCARTVVVLCVKKVELVRPFASALVKAISGSLTESSALQRQAWATAIGYMAPMLSPKMFGNLLKHLEKIYFDKYSDEVRGVLGQVLEQLAQRCPERLREASSGPGAVSFVHFGCWDANKVIAVAFENVWHEFIIGLGKLATDGLPEMLRLPLAHIADDSWPCRIQSAKAISDIANMVEREARSGNSSSQACSASVRTLADATLRELVSALHGRLWPGKEHVLGALIKVYVVCADTVAANKELSPVKDAVCSILLKELKHGEVAYRREVVKHYCALAKGTNLDLFDQMSGALLQQIEQYGAAVSNSNAMDIDDDEHALKRPQQLMLVAAAIEAMQLTLPSGRHLGDDEARLLATILQRIALTGVWNIRVASLGCLAALIGHCVRKTEQSHAEFTVDIAPILEAVKACATDGKYVSVRTAALDTLEAVFRAISKYSADSRASFWREEAKLVLDLFLIDPVPSISDRAKEIFGTV</sequence>
<dbReference type="EMBL" id="JANBUW010000226">
    <property type="protein sequence ID" value="KAJ2848016.1"/>
    <property type="molecule type" value="Genomic_DNA"/>
</dbReference>
<evidence type="ECO:0000313" key="8">
    <source>
        <dbReference type="Proteomes" id="UP001139887"/>
    </source>
</evidence>
<keyword evidence="8" id="KW-1185">Reference proteome</keyword>
<dbReference type="Pfam" id="PF24492">
    <property type="entry name" value="HEAT_ECM29"/>
    <property type="match status" value="1"/>
</dbReference>
<dbReference type="GO" id="GO:0005634">
    <property type="term" value="C:nucleus"/>
    <property type="evidence" value="ECO:0007669"/>
    <property type="project" value="TreeGrafter"/>
</dbReference>
<dbReference type="InterPro" id="IPR024372">
    <property type="entry name" value="Ecm29_N"/>
</dbReference>
<dbReference type="Gene3D" id="1.25.10.10">
    <property type="entry name" value="Leucine-rich Repeat Variant"/>
    <property type="match status" value="3"/>
</dbReference>
<dbReference type="PANTHER" id="PTHR23346:SF19">
    <property type="entry name" value="PROTEASOME ADAPTER AND SCAFFOLD PROTEIN ECM29"/>
    <property type="match status" value="1"/>
</dbReference>
<keyword evidence="2" id="KW-0963">Cytoplasm</keyword>
<dbReference type="Proteomes" id="UP001139887">
    <property type="component" value="Unassembled WGS sequence"/>
</dbReference>
<proteinExistence type="predicted"/>
<name>A0A9W8I9Z7_9FUNG</name>